<proteinExistence type="inferred from homology"/>
<evidence type="ECO:0000256" key="7">
    <source>
        <dbReference type="PROSITE-ProRule" id="PRU01023"/>
    </source>
</evidence>
<dbReference type="Pfam" id="PF17125">
    <property type="entry name" value="Methyltr_RsmF_N"/>
    <property type="match status" value="1"/>
</dbReference>
<dbReference type="InterPro" id="IPR001678">
    <property type="entry name" value="MeTrfase_RsmB-F_NOP2_dom"/>
</dbReference>
<dbReference type="GO" id="GO:0006396">
    <property type="term" value="P:RNA processing"/>
    <property type="evidence" value="ECO:0007669"/>
    <property type="project" value="InterPro"/>
</dbReference>
<dbReference type="InterPro" id="IPR027391">
    <property type="entry name" value="Nol1_Nop2_Fmu_2"/>
</dbReference>
<dbReference type="GO" id="GO:0008757">
    <property type="term" value="F:S-adenosylmethionine-dependent methyltransferase activity"/>
    <property type="evidence" value="ECO:0007669"/>
    <property type="project" value="InterPro"/>
</dbReference>
<dbReference type="InterPro" id="IPR031341">
    <property type="entry name" value="Methyltr_RsmF_N"/>
</dbReference>
<dbReference type="KEGG" id="gfe:Gferi_23440"/>
<feature type="binding site" evidence="7">
    <location>
        <position position="179"/>
    </location>
    <ligand>
        <name>S-adenosyl-L-methionine</name>
        <dbReference type="ChEBI" id="CHEBI:59789"/>
    </ligand>
</feature>
<dbReference type="PANTHER" id="PTHR22807:SF30">
    <property type="entry name" value="28S RRNA (CYTOSINE(4447)-C(5))-METHYLTRANSFERASE-RELATED"/>
    <property type="match status" value="1"/>
</dbReference>
<comment type="similarity">
    <text evidence="1 7">Belongs to the class I-like SAM-binding methyltransferase superfamily. RsmB/NOP family.</text>
</comment>
<dbReference type="GO" id="GO:0008173">
    <property type="term" value="F:RNA methyltransferase activity"/>
    <property type="evidence" value="ECO:0007669"/>
    <property type="project" value="InterPro"/>
</dbReference>
<sequence>MIQLPEDFITKMKRLMGEEYEELEASYNEGKVQGLRINTLKIDKDDFLKISPFHLESVSWCIEGFYYQEGDRPGKHPFHEAGLYYIQEPSAMAAGALLDPQPGERVLDLCAAPGGKSTHIAAMLQGEGLLVSNEIHPARAKILSQNVERMGIRNCIVTNEEPPRLKQKFLSYFDKILVDAPCSGEGMFRKDPEACQEWSLENVALCAVRQLEILNCAAAMLKPQGKLVYSTCTFSPEENERVLEQFLCEHKEFSLIEASIFEGFKPGRVEWTTHRTRTLQKALRLWPHRLRGEGHFLAILKKEDGDLPKKVKTKLKPLDKNSMKDYFDFGKNYLKEVPQGDFIQFGENLYCLPEIEVSLEQLRVLRPGWHLGTLKKSRFEPSHALALSLKSFEAQNVISFSAVSEEILSYLKGETIETSGIDGWNLICVEGYSIGWGKLVQSVLKNHYPKGLRW</sequence>
<evidence type="ECO:0000256" key="5">
    <source>
        <dbReference type="ARBA" id="ARBA00022691"/>
    </source>
</evidence>
<dbReference type="Gene3D" id="2.30.130.60">
    <property type="match status" value="1"/>
</dbReference>
<dbReference type="CDD" id="cd02440">
    <property type="entry name" value="AdoMet_MTases"/>
    <property type="match status" value="1"/>
</dbReference>
<evidence type="ECO:0000313" key="10">
    <source>
        <dbReference type="Proteomes" id="UP000095743"/>
    </source>
</evidence>
<dbReference type="InterPro" id="IPR049560">
    <property type="entry name" value="MeTrfase_RsmB-F_NOP2_cat"/>
</dbReference>
<dbReference type="PROSITE" id="PS51686">
    <property type="entry name" value="SAM_MT_RSMB_NOP"/>
    <property type="match status" value="1"/>
</dbReference>
<evidence type="ECO:0000313" key="9">
    <source>
        <dbReference type="EMBL" id="AOT72236.1"/>
    </source>
</evidence>
<dbReference type="Pfam" id="PF13636">
    <property type="entry name" value="Methyltranf_PUA"/>
    <property type="match status" value="1"/>
</dbReference>
<dbReference type="RefSeq" id="WP_069980551.1">
    <property type="nucleotide sequence ID" value="NZ_CP017269.1"/>
</dbReference>
<dbReference type="Pfam" id="PF01189">
    <property type="entry name" value="Methyltr_RsmB-F"/>
    <property type="match status" value="1"/>
</dbReference>
<dbReference type="EMBL" id="CP017269">
    <property type="protein sequence ID" value="AOT72236.1"/>
    <property type="molecule type" value="Genomic_DNA"/>
</dbReference>
<dbReference type="Gene3D" id="3.30.70.1170">
    <property type="entry name" value="Sun protein, domain 3"/>
    <property type="match status" value="1"/>
</dbReference>
<evidence type="ECO:0000256" key="2">
    <source>
        <dbReference type="ARBA" id="ARBA00022490"/>
    </source>
</evidence>
<keyword evidence="3 7" id="KW-0489">Methyltransferase</keyword>
<feature type="binding site" evidence="7">
    <location>
        <begin position="110"/>
        <end position="116"/>
    </location>
    <ligand>
        <name>S-adenosyl-L-methionine</name>
        <dbReference type="ChEBI" id="CHEBI:59789"/>
    </ligand>
</feature>
<dbReference type="GO" id="GO:0001510">
    <property type="term" value="P:RNA methylation"/>
    <property type="evidence" value="ECO:0007669"/>
    <property type="project" value="InterPro"/>
</dbReference>
<evidence type="ECO:0000256" key="4">
    <source>
        <dbReference type="ARBA" id="ARBA00022679"/>
    </source>
</evidence>
<dbReference type="InterPro" id="IPR029063">
    <property type="entry name" value="SAM-dependent_MTases_sf"/>
</dbReference>
<feature type="domain" description="SAM-dependent MTase RsmB/NOP-type" evidence="8">
    <location>
        <begin position="1"/>
        <end position="303"/>
    </location>
</feature>
<dbReference type="SUPFAM" id="SSF53335">
    <property type="entry name" value="S-adenosyl-L-methionine-dependent methyltransferases"/>
    <property type="match status" value="1"/>
</dbReference>
<evidence type="ECO:0000259" key="8">
    <source>
        <dbReference type="PROSITE" id="PS51686"/>
    </source>
</evidence>
<dbReference type="STRING" id="1424294.Gferi_23440"/>
<keyword evidence="6 7" id="KW-0694">RNA-binding</keyword>
<dbReference type="Pfam" id="PF17126">
    <property type="entry name" value="RsmF_methylt_CI"/>
    <property type="match status" value="1"/>
</dbReference>
<dbReference type="Proteomes" id="UP000095743">
    <property type="component" value="Chromosome"/>
</dbReference>
<keyword evidence="5 7" id="KW-0949">S-adenosyl-L-methionine</keyword>
<dbReference type="CDD" id="cd21147">
    <property type="entry name" value="RsmF_methylt_CTD1"/>
    <property type="match status" value="1"/>
</dbReference>
<dbReference type="InterPro" id="IPR011023">
    <property type="entry name" value="Nop2p"/>
</dbReference>
<feature type="active site" description="Nucleophile" evidence="7">
    <location>
        <position position="232"/>
    </location>
</feature>
<dbReference type="InterPro" id="IPR018314">
    <property type="entry name" value="RsmB/NOL1/NOP2-like_CS"/>
</dbReference>
<keyword evidence="4 7" id="KW-0808">Transferase</keyword>
<protein>
    <submittedName>
        <fullName evidence="9">RNA methyltransferase</fullName>
    </submittedName>
</protein>
<keyword evidence="10" id="KW-1185">Reference proteome</keyword>
<reference evidence="9 10" key="1">
    <citation type="submission" date="2016-09" db="EMBL/GenBank/DDBJ databases">
        <title>Genomic analysis reveals versatility of anaerobic energy metabolism of Geosporobacter ferrireducens IRF9 of phylum Firmicutes.</title>
        <authorList>
            <person name="Kim S.-J."/>
        </authorList>
    </citation>
    <scope>NUCLEOTIDE SEQUENCE [LARGE SCALE GENOMIC DNA]</scope>
    <source>
        <strain evidence="9 10">IRF9</strain>
    </source>
</reference>
<dbReference type="GO" id="GO:0003723">
    <property type="term" value="F:RNA binding"/>
    <property type="evidence" value="ECO:0007669"/>
    <property type="project" value="UniProtKB-UniRule"/>
</dbReference>
<dbReference type="PRINTS" id="PR02008">
    <property type="entry name" value="RCMTFAMILY"/>
</dbReference>
<dbReference type="PROSITE" id="PS01153">
    <property type="entry name" value="NOL1_NOP2_SUN"/>
    <property type="match status" value="1"/>
</dbReference>
<organism evidence="9 10">
    <name type="scientific">Geosporobacter ferrireducens</name>
    <dbReference type="NCBI Taxonomy" id="1424294"/>
    <lineage>
        <taxon>Bacteria</taxon>
        <taxon>Bacillati</taxon>
        <taxon>Bacillota</taxon>
        <taxon>Clostridia</taxon>
        <taxon>Peptostreptococcales</taxon>
        <taxon>Thermotaleaceae</taxon>
        <taxon>Geosporobacter</taxon>
    </lineage>
</organism>
<gene>
    <name evidence="9" type="ORF">Gferi_23440</name>
</gene>
<name>A0A1D8GMR6_9FIRM</name>
<dbReference type="InterPro" id="IPR023267">
    <property type="entry name" value="RCMT"/>
</dbReference>
<dbReference type="Gene3D" id="3.40.50.150">
    <property type="entry name" value="Vaccinia Virus protein VP39"/>
    <property type="match status" value="1"/>
</dbReference>
<feature type="binding site" evidence="7">
    <location>
        <position position="134"/>
    </location>
    <ligand>
        <name>S-adenosyl-L-methionine</name>
        <dbReference type="ChEBI" id="CHEBI:59789"/>
    </ligand>
</feature>
<comment type="caution">
    <text evidence="7">Lacks conserved residue(s) required for the propagation of feature annotation.</text>
</comment>
<evidence type="ECO:0000256" key="1">
    <source>
        <dbReference type="ARBA" id="ARBA00007494"/>
    </source>
</evidence>
<dbReference type="InterPro" id="IPR031340">
    <property type="entry name" value="RsmF_methylt_CI"/>
</dbReference>
<dbReference type="NCBIfam" id="TIGR00446">
    <property type="entry name" value="nop2p"/>
    <property type="match status" value="1"/>
</dbReference>
<evidence type="ECO:0000256" key="6">
    <source>
        <dbReference type="ARBA" id="ARBA00022884"/>
    </source>
</evidence>
<accession>A0A1D8GMR6</accession>
<dbReference type="AlphaFoldDB" id="A0A1D8GMR6"/>
<dbReference type="PANTHER" id="PTHR22807">
    <property type="entry name" value="NOP2 YEAST -RELATED NOL1/NOP2/FMU SUN DOMAIN-CONTAINING"/>
    <property type="match status" value="1"/>
</dbReference>
<evidence type="ECO:0000256" key="3">
    <source>
        <dbReference type="ARBA" id="ARBA00022603"/>
    </source>
</evidence>
<keyword evidence="2" id="KW-0963">Cytoplasm</keyword>